<evidence type="ECO:0000313" key="8">
    <source>
        <dbReference type="Proteomes" id="UP000199614"/>
    </source>
</evidence>
<dbReference type="GO" id="GO:0003700">
    <property type="term" value="F:DNA-binding transcription factor activity"/>
    <property type="evidence" value="ECO:0007669"/>
    <property type="project" value="TreeGrafter"/>
</dbReference>
<evidence type="ECO:0000256" key="5">
    <source>
        <dbReference type="SAM" id="MobiDB-lite"/>
    </source>
</evidence>
<dbReference type="AlphaFoldDB" id="A0A1I5EEU7"/>
<evidence type="ECO:0000256" key="1">
    <source>
        <dbReference type="ARBA" id="ARBA00023015"/>
    </source>
</evidence>
<feature type="domain" description="HTH tetR-type" evidence="6">
    <location>
        <begin position="59"/>
        <end position="119"/>
    </location>
</feature>
<dbReference type="PANTHER" id="PTHR30055:SF223">
    <property type="entry name" value="HTH-TYPE TRANSCRIPTIONAL REGULATOR UIDR"/>
    <property type="match status" value="1"/>
</dbReference>
<dbReference type="EMBL" id="FOUY01000030">
    <property type="protein sequence ID" value="SFO10007.1"/>
    <property type="molecule type" value="Genomic_DNA"/>
</dbReference>
<feature type="region of interest" description="Disordered" evidence="5">
    <location>
        <begin position="1"/>
        <end position="61"/>
    </location>
</feature>
<dbReference type="InterPro" id="IPR050109">
    <property type="entry name" value="HTH-type_TetR-like_transc_reg"/>
</dbReference>
<organism evidence="7 8">
    <name type="scientific">Pseudonocardia ammonioxydans</name>
    <dbReference type="NCBI Taxonomy" id="260086"/>
    <lineage>
        <taxon>Bacteria</taxon>
        <taxon>Bacillati</taxon>
        <taxon>Actinomycetota</taxon>
        <taxon>Actinomycetes</taxon>
        <taxon>Pseudonocardiales</taxon>
        <taxon>Pseudonocardiaceae</taxon>
        <taxon>Pseudonocardia</taxon>
    </lineage>
</organism>
<dbReference type="SUPFAM" id="SSF48498">
    <property type="entry name" value="Tetracyclin repressor-like, C-terminal domain"/>
    <property type="match status" value="1"/>
</dbReference>
<keyword evidence="3" id="KW-0804">Transcription</keyword>
<gene>
    <name evidence="7" type="ORF">SAMN05216207_103065</name>
</gene>
<evidence type="ECO:0000256" key="4">
    <source>
        <dbReference type="PROSITE-ProRule" id="PRU00335"/>
    </source>
</evidence>
<dbReference type="InterPro" id="IPR004111">
    <property type="entry name" value="Repressor_TetR_C"/>
</dbReference>
<dbReference type="InterPro" id="IPR036271">
    <property type="entry name" value="Tet_transcr_reg_TetR-rel_C_sf"/>
</dbReference>
<dbReference type="Gene3D" id="1.10.10.60">
    <property type="entry name" value="Homeodomain-like"/>
    <property type="match status" value="1"/>
</dbReference>
<feature type="compositionally biased region" description="Low complexity" evidence="5">
    <location>
        <begin position="1"/>
        <end position="11"/>
    </location>
</feature>
<accession>A0A1I5EEU7</accession>
<sequence length="272" mass="29610">MGLVSRSSSESSRADPQRADPQRADPQRADPQRADPQRADGPHSGPSGSGRGRTGRPPRTSRAEILAGAHRILERDGWEKLTLRRLATEVGVGTMTLYHHVRDREDLLVQLINERFDRLTRPELPADPRERIVAAGVAAHDTLAAWPWAAEVLTTDGFLARVGDSALWLVEAIVAGAVDHGCTPEQAVHVFRCVWYYTVGEILVRARSDGRVSRRDDLFSGPAPALSSHVDPDRHPRLGAIGDRWPELAARDTYAAGLRALVDGLLAQAGSG</sequence>
<reference evidence="7 8" key="1">
    <citation type="submission" date="2016-10" db="EMBL/GenBank/DDBJ databases">
        <authorList>
            <person name="de Groot N.N."/>
        </authorList>
    </citation>
    <scope>NUCLEOTIDE SEQUENCE [LARGE SCALE GENOMIC DNA]</scope>
    <source>
        <strain evidence="7 8">CGMCC 4.1877</strain>
    </source>
</reference>
<name>A0A1I5EEU7_PSUAM</name>
<evidence type="ECO:0000256" key="2">
    <source>
        <dbReference type="ARBA" id="ARBA00023125"/>
    </source>
</evidence>
<evidence type="ECO:0000313" key="7">
    <source>
        <dbReference type="EMBL" id="SFO10007.1"/>
    </source>
</evidence>
<feature type="compositionally biased region" description="Basic and acidic residues" evidence="5">
    <location>
        <begin position="12"/>
        <end position="41"/>
    </location>
</feature>
<dbReference type="SUPFAM" id="SSF46689">
    <property type="entry name" value="Homeodomain-like"/>
    <property type="match status" value="1"/>
</dbReference>
<dbReference type="PROSITE" id="PS50977">
    <property type="entry name" value="HTH_TETR_2"/>
    <property type="match status" value="1"/>
</dbReference>
<proteinExistence type="predicted"/>
<dbReference type="GO" id="GO:0045892">
    <property type="term" value="P:negative regulation of DNA-templated transcription"/>
    <property type="evidence" value="ECO:0007669"/>
    <property type="project" value="InterPro"/>
</dbReference>
<keyword evidence="8" id="KW-1185">Reference proteome</keyword>
<keyword evidence="2 4" id="KW-0238">DNA-binding</keyword>
<feature type="DNA-binding region" description="H-T-H motif" evidence="4">
    <location>
        <begin position="82"/>
        <end position="101"/>
    </location>
</feature>
<evidence type="ECO:0000256" key="3">
    <source>
        <dbReference type="ARBA" id="ARBA00023163"/>
    </source>
</evidence>
<evidence type="ECO:0000259" key="6">
    <source>
        <dbReference type="PROSITE" id="PS50977"/>
    </source>
</evidence>
<dbReference type="InterPro" id="IPR009057">
    <property type="entry name" value="Homeodomain-like_sf"/>
</dbReference>
<dbReference type="Pfam" id="PF00440">
    <property type="entry name" value="TetR_N"/>
    <property type="match status" value="1"/>
</dbReference>
<dbReference type="Pfam" id="PF02909">
    <property type="entry name" value="TetR_C_1"/>
    <property type="match status" value="1"/>
</dbReference>
<keyword evidence="1" id="KW-0805">Transcription regulation</keyword>
<dbReference type="Gene3D" id="1.10.357.10">
    <property type="entry name" value="Tetracycline Repressor, domain 2"/>
    <property type="match status" value="1"/>
</dbReference>
<dbReference type="Proteomes" id="UP000199614">
    <property type="component" value="Unassembled WGS sequence"/>
</dbReference>
<dbReference type="InterPro" id="IPR001647">
    <property type="entry name" value="HTH_TetR"/>
</dbReference>
<dbReference type="GO" id="GO:0000976">
    <property type="term" value="F:transcription cis-regulatory region binding"/>
    <property type="evidence" value="ECO:0007669"/>
    <property type="project" value="TreeGrafter"/>
</dbReference>
<dbReference type="PANTHER" id="PTHR30055">
    <property type="entry name" value="HTH-TYPE TRANSCRIPTIONAL REGULATOR RUTR"/>
    <property type="match status" value="1"/>
</dbReference>
<dbReference type="STRING" id="260086.SAMN05216207_103065"/>
<protein>
    <submittedName>
        <fullName evidence="7">Transcriptional regulator, TetR family</fullName>
    </submittedName>
</protein>